<gene>
    <name evidence="2" type="ORF">FOL47_010087</name>
</gene>
<evidence type="ECO:0000256" key="1">
    <source>
        <dbReference type="SAM" id="MobiDB-lite"/>
    </source>
</evidence>
<comment type="caution">
    <text evidence="2">The sequence shown here is derived from an EMBL/GenBank/DDBJ whole genome shotgun (WGS) entry which is preliminary data.</text>
</comment>
<accession>A0A7J6L4W1</accession>
<reference evidence="2 3" key="1">
    <citation type="submission" date="2020-04" db="EMBL/GenBank/DDBJ databases">
        <title>Perkinsus chesapeaki whole genome sequence.</title>
        <authorList>
            <person name="Bogema D.R."/>
        </authorList>
    </citation>
    <scope>NUCLEOTIDE SEQUENCE [LARGE SCALE GENOMIC DNA]</scope>
    <source>
        <strain evidence="2">ATCC PRA-425</strain>
    </source>
</reference>
<name>A0A7J6L4W1_PERCH</name>
<dbReference type="OrthoDB" id="8931359at2759"/>
<dbReference type="AlphaFoldDB" id="A0A7J6L4W1"/>
<proteinExistence type="predicted"/>
<dbReference type="EMBL" id="JAAPAO010000752">
    <property type="protein sequence ID" value="KAF4654217.1"/>
    <property type="molecule type" value="Genomic_DNA"/>
</dbReference>
<evidence type="ECO:0000313" key="2">
    <source>
        <dbReference type="EMBL" id="KAF4654217.1"/>
    </source>
</evidence>
<keyword evidence="3" id="KW-1185">Reference proteome</keyword>
<protein>
    <submittedName>
        <fullName evidence="2">Uncharacterized protein</fullName>
    </submittedName>
</protein>
<evidence type="ECO:0000313" key="3">
    <source>
        <dbReference type="Proteomes" id="UP000591131"/>
    </source>
</evidence>
<feature type="region of interest" description="Disordered" evidence="1">
    <location>
        <begin position="522"/>
        <end position="557"/>
    </location>
</feature>
<dbReference type="Proteomes" id="UP000591131">
    <property type="component" value="Unassembled WGS sequence"/>
</dbReference>
<sequence>MRLSRKLQSEHVRYGGFVKSLSKAVYVESKDDVNILLSARAAAKQTGCPSKRERMEHVRRIIPEGQIIEQNLNRVVKEYMLLDTKALKAWTDQEEQVRRHTLESLPEDSPERSELERQLLERDFGEAPIGSIGWKLLNDRFFECYASQLKHVTNNCLSDPMEEDLAPFVRVGTRLYRGIQGLEVPHYRSLRGSSRCETVHSVLDRTYYSIRSVSGAVFDARLWYLVIRYNRNIMLRLNKDVPPPHLMPRDVLLLGAEDQFRDFRLASADAPRPALGVEYLEGLELVDDGIPDSIACYVKDLIDGRRKEASATAEDIESTEASAADIDFESLLKVSGTELEIFNAMESLSDKSESEVEQEELNFEIPVFRGSGGRRYTHITRASGLEVPRMIVQDSPMEKALEDIIQSVGEHDVELILRTYNCKRHEEIFKAEKEGRNPQLWHATSVHFLEMWLKKRRTVRAAMAPISQGFTDVDDVFRIAKMLDDLEQLGQGAQGATLLAEPPQEPLFPCIQQTPAFEKGPATIPRAEVANKRKAQRHSRKRPRAESQCSRPAQPSTASCAPIISAIASGKELAPARDRMKPAMERVNERILEPIEPNKQEGRKRCSKCHEAVNGNMKYQLKGSDLVHHHVQLLVYYDNVGEPHVYSSALHGDRKRTQLYFCPLCDSLSLADRLEAERKEVKRECYKRGNDIKRMKRE</sequence>
<organism evidence="2 3">
    <name type="scientific">Perkinsus chesapeaki</name>
    <name type="common">Clam parasite</name>
    <name type="synonym">Perkinsus andrewsi</name>
    <dbReference type="NCBI Taxonomy" id="330153"/>
    <lineage>
        <taxon>Eukaryota</taxon>
        <taxon>Sar</taxon>
        <taxon>Alveolata</taxon>
        <taxon>Perkinsozoa</taxon>
        <taxon>Perkinsea</taxon>
        <taxon>Perkinsida</taxon>
        <taxon>Perkinsidae</taxon>
        <taxon>Perkinsus</taxon>
    </lineage>
</organism>
<feature type="compositionally biased region" description="Basic residues" evidence="1">
    <location>
        <begin position="532"/>
        <end position="543"/>
    </location>
</feature>